<keyword evidence="2" id="KW-0472">Membrane</keyword>
<evidence type="ECO:0000256" key="2">
    <source>
        <dbReference type="SAM" id="Phobius"/>
    </source>
</evidence>
<gene>
    <name evidence="4" type="ORF">DA73_0229125</name>
    <name evidence="3" type="ORF">DA73_0400040350</name>
</gene>
<comment type="caution">
    <text evidence="4">The sequence shown here is derived from an EMBL/GenBank/DDBJ whole genome shotgun (WGS) entry which is preliminary data.</text>
</comment>
<keyword evidence="5" id="KW-1185">Reference proteome</keyword>
<evidence type="ECO:0000313" key="4">
    <source>
        <dbReference type="EMBL" id="KIE08606.1"/>
    </source>
</evidence>
<evidence type="ECO:0000313" key="3">
    <source>
        <dbReference type="EMBL" id="KAF3883948.1"/>
    </source>
</evidence>
<dbReference type="InterPro" id="IPR021401">
    <property type="entry name" value="DUF3040"/>
</dbReference>
<organism evidence="4">
    <name type="scientific">Tolypothrix bouteillei VB521301</name>
    <dbReference type="NCBI Taxonomy" id="1479485"/>
    <lineage>
        <taxon>Bacteria</taxon>
        <taxon>Bacillati</taxon>
        <taxon>Cyanobacteriota</taxon>
        <taxon>Cyanophyceae</taxon>
        <taxon>Nostocales</taxon>
        <taxon>Tolypothrichaceae</taxon>
        <taxon>Tolypothrix</taxon>
    </lineage>
</organism>
<keyword evidence="2" id="KW-0812">Transmembrane</keyword>
<proteinExistence type="predicted"/>
<sequence length="112" mass="12892">MKSPEDKYKDLERVERQLREKETELRLRELENQMNADNAEVYQTVKHQPDKFDKPWQKKAILGAKLFALGVLAIVAVKVASVLAGIVIVGLLGFVTYKLFFDPTSKNIFRKK</sequence>
<dbReference type="OrthoDB" id="495492at2"/>
<dbReference type="AlphaFoldDB" id="A0A0C1N7T3"/>
<name>A0A0C1N7T3_9CYAN</name>
<accession>A0A0C1N7T3</accession>
<feature type="coiled-coil region" evidence="1">
    <location>
        <begin position="8"/>
        <end position="40"/>
    </location>
</feature>
<feature type="transmembrane region" description="Helical" evidence="2">
    <location>
        <begin position="83"/>
        <end position="101"/>
    </location>
</feature>
<dbReference type="Pfam" id="PF11239">
    <property type="entry name" value="DUF3040"/>
    <property type="match status" value="1"/>
</dbReference>
<keyword evidence="2" id="KW-1133">Transmembrane helix</keyword>
<dbReference type="RefSeq" id="WP_038092185.1">
    <property type="nucleotide sequence ID" value="NZ_JHEG04000002.1"/>
</dbReference>
<feature type="transmembrane region" description="Helical" evidence="2">
    <location>
        <begin position="60"/>
        <end position="77"/>
    </location>
</feature>
<protein>
    <submittedName>
        <fullName evidence="3">DUF3040 domain-containing protein</fullName>
    </submittedName>
</protein>
<dbReference type="EMBL" id="JHEG02000058">
    <property type="protein sequence ID" value="KIE08606.1"/>
    <property type="molecule type" value="Genomic_DNA"/>
</dbReference>
<reference evidence="3" key="2">
    <citation type="submission" date="2019-11" db="EMBL/GenBank/DDBJ databases">
        <title>Improved Assembly of Tolypothrix boutellei genome.</title>
        <authorList>
            <person name="Sarangi A.N."/>
            <person name="Mukherjee M."/>
            <person name="Ghosh S."/>
            <person name="Singh D."/>
            <person name="Das A."/>
            <person name="Kant S."/>
            <person name="Prusty A."/>
            <person name="Tripathy S."/>
        </authorList>
    </citation>
    <scope>NUCLEOTIDE SEQUENCE</scope>
    <source>
        <strain evidence="3">VB521301</strain>
    </source>
</reference>
<keyword evidence="1" id="KW-0175">Coiled coil</keyword>
<dbReference type="Proteomes" id="UP000029738">
    <property type="component" value="Unassembled WGS sequence"/>
</dbReference>
<evidence type="ECO:0000313" key="5">
    <source>
        <dbReference type="Proteomes" id="UP000029738"/>
    </source>
</evidence>
<dbReference type="EMBL" id="JHEG04000002">
    <property type="protein sequence ID" value="KAF3883948.1"/>
    <property type="molecule type" value="Genomic_DNA"/>
</dbReference>
<dbReference type="STRING" id="1479485.DA73_0229125"/>
<reference evidence="4" key="1">
    <citation type="journal article" date="2015" name="Genome Announc.">
        <title>Draft Genome Sequence of Tolypothrix boutellei Strain VB521301.</title>
        <authorList>
            <person name="Chandrababunaidu M.M."/>
            <person name="Singh D."/>
            <person name="Sen D."/>
            <person name="Bhan S."/>
            <person name="Das S."/>
            <person name="Gupta A."/>
            <person name="Adhikary S.P."/>
            <person name="Tripathy S."/>
        </authorList>
    </citation>
    <scope>NUCLEOTIDE SEQUENCE</scope>
    <source>
        <strain evidence="4">VB521301</strain>
    </source>
</reference>
<evidence type="ECO:0000256" key="1">
    <source>
        <dbReference type="SAM" id="Coils"/>
    </source>
</evidence>